<dbReference type="AlphaFoldDB" id="X0VZL5"/>
<protein>
    <recommendedName>
        <fullName evidence="2">Creatinase N-terminal domain-containing protein</fullName>
    </recommendedName>
</protein>
<reference evidence="1" key="1">
    <citation type="journal article" date="2014" name="Front. Microbiol.">
        <title>High frequency of phylogenetically diverse reductive dehalogenase-homologous genes in deep subseafloor sedimentary metagenomes.</title>
        <authorList>
            <person name="Kawai M."/>
            <person name="Futagami T."/>
            <person name="Toyoda A."/>
            <person name="Takaki Y."/>
            <person name="Nishi S."/>
            <person name="Hori S."/>
            <person name="Arai W."/>
            <person name="Tsubouchi T."/>
            <person name="Morono Y."/>
            <person name="Uchiyama I."/>
            <person name="Ito T."/>
            <person name="Fujiyama A."/>
            <person name="Inagaki F."/>
            <person name="Takami H."/>
        </authorList>
    </citation>
    <scope>NUCLEOTIDE SEQUENCE</scope>
    <source>
        <strain evidence="1">Expedition CK06-06</strain>
    </source>
</reference>
<feature type="non-terminal residue" evidence="1">
    <location>
        <position position="111"/>
    </location>
</feature>
<dbReference type="Gene3D" id="3.40.350.10">
    <property type="entry name" value="Creatinase/prolidase N-terminal domain"/>
    <property type="match status" value="1"/>
</dbReference>
<organism evidence="1">
    <name type="scientific">marine sediment metagenome</name>
    <dbReference type="NCBI Taxonomy" id="412755"/>
    <lineage>
        <taxon>unclassified sequences</taxon>
        <taxon>metagenomes</taxon>
        <taxon>ecological metagenomes</taxon>
    </lineage>
</organism>
<comment type="caution">
    <text evidence="1">The sequence shown here is derived from an EMBL/GenBank/DDBJ whole genome shotgun (WGS) entry which is preliminary data.</text>
</comment>
<accession>X0VZL5</accession>
<sequence length="111" mass="12940">MAVTGHIRSIFISDQISERRVIMKQGVKWPHFPYDEYRLRIDKARQLLNKHGLDALLLFSPTSWWYYGGWTDAAQMHNDCWRSAMILCADRDPVVVAHNAFQSTLALNTYI</sequence>
<dbReference type="EMBL" id="BARS01036696">
    <property type="protein sequence ID" value="GAG17873.1"/>
    <property type="molecule type" value="Genomic_DNA"/>
</dbReference>
<proteinExistence type="predicted"/>
<evidence type="ECO:0008006" key="2">
    <source>
        <dbReference type="Google" id="ProtNLM"/>
    </source>
</evidence>
<dbReference type="InterPro" id="IPR029149">
    <property type="entry name" value="Creatin/AminoP/Spt16_N"/>
</dbReference>
<dbReference type="SUPFAM" id="SSF53092">
    <property type="entry name" value="Creatinase/prolidase N-terminal domain"/>
    <property type="match status" value="1"/>
</dbReference>
<gene>
    <name evidence="1" type="ORF">S01H1_56363</name>
</gene>
<name>X0VZL5_9ZZZZ</name>
<evidence type="ECO:0000313" key="1">
    <source>
        <dbReference type="EMBL" id="GAG17873.1"/>
    </source>
</evidence>